<dbReference type="Pfam" id="PF02784">
    <property type="entry name" value="Orn_Arg_deC_N"/>
    <property type="match status" value="1"/>
</dbReference>
<dbReference type="CDD" id="cd06810">
    <property type="entry name" value="PLPDE_III_ODC_DapDC_like"/>
    <property type="match status" value="1"/>
</dbReference>
<evidence type="ECO:0000256" key="1">
    <source>
        <dbReference type="ARBA" id="ARBA00001933"/>
    </source>
</evidence>
<dbReference type="InterPro" id="IPR009006">
    <property type="entry name" value="Ala_racemase/Decarboxylase_C"/>
</dbReference>
<dbReference type="PROSITE" id="PS00879">
    <property type="entry name" value="ODR_DC_2_2"/>
    <property type="match status" value="1"/>
</dbReference>
<reference evidence="5 6" key="1">
    <citation type="submission" date="2018-08" db="EMBL/GenBank/DDBJ databases">
        <title>Thalassotalea euphylliae genome.</title>
        <authorList>
            <person name="Summers S."/>
            <person name="Rice S.A."/>
            <person name="Freckelton M.L."/>
            <person name="Nedved B.T."/>
            <person name="Hadfield M.G."/>
        </authorList>
    </citation>
    <scope>NUCLEOTIDE SEQUENCE [LARGE SCALE GENOMIC DNA]</scope>
    <source>
        <strain evidence="5 6">H1</strain>
    </source>
</reference>
<dbReference type="GO" id="GO:0009089">
    <property type="term" value="P:lysine biosynthetic process via diaminopimelate"/>
    <property type="evidence" value="ECO:0007669"/>
    <property type="project" value="TreeGrafter"/>
</dbReference>
<dbReference type="SUPFAM" id="SSF50621">
    <property type="entry name" value="Alanine racemase C-terminal domain-like"/>
    <property type="match status" value="1"/>
</dbReference>
<dbReference type="Gene3D" id="3.20.20.10">
    <property type="entry name" value="Alanine racemase"/>
    <property type="match status" value="1"/>
</dbReference>
<proteinExistence type="predicted"/>
<dbReference type="PRINTS" id="PR01179">
    <property type="entry name" value="ODADCRBXLASE"/>
</dbReference>
<protein>
    <submittedName>
        <fullName evidence="5">PLP-dependent decarboxylase</fullName>
    </submittedName>
</protein>
<feature type="active site" description="Proton donor" evidence="3">
    <location>
        <position position="337"/>
    </location>
</feature>
<dbReference type="InterPro" id="IPR022657">
    <property type="entry name" value="De-COase2_CS"/>
</dbReference>
<name>A0A3E0TLY0_9GAMM</name>
<dbReference type="InterPro" id="IPR022644">
    <property type="entry name" value="De-COase2_N"/>
</dbReference>
<dbReference type="InterPro" id="IPR002433">
    <property type="entry name" value="Orn_de-COase"/>
</dbReference>
<keyword evidence="2 3" id="KW-0663">Pyridoxal phosphate</keyword>
<dbReference type="GO" id="GO:0006596">
    <property type="term" value="P:polyamine biosynthetic process"/>
    <property type="evidence" value="ECO:0007669"/>
    <property type="project" value="InterPro"/>
</dbReference>
<dbReference type="InterPro" id="IPR022653">
    <property type="entry name" value="De-COase2_pyr-phos_BS"/>
</dbReference>
<dbReference type="PANTHER" id="PTHR43727:SF2">
    <property type="entry name" value="GROUP IV DECARBOXYLASE"/>
    <property type="match status" value="1"/>
</dbReference>
<dbReference type="PANTHER" id="PTHR43727">
    <property type="entry name" value="DIAMINOPIMELATE DECARBOXYLASE"/>
    <property type="match status" value="1"/>
</dbReference>
<dbReference type="AlphaFoldDB" id="A0A3E0TLY0"/>
<evidence type="ECO:0000259" key="4">
    <source>
        <dbReference type="Pfam" id="PF02784"/>
    </source>
</evidence>
<dbReference type="GO" id="GO:0008836">
    <property type="term" value="F:diaminopimelate decarboxylase activity"/>
    <property type="evidence" value="ECO:0007669"/>
    <property type="project" value="TreeGrafter"/>
</dbReference>
<dbReference type="PRINTS" id="PR01182">
    <property type="entry name" value="ORNDCRBXLASE"/>
</dbReference>
<dbReference type="EMBL" id="QUOU01000001">
    <property type="protein sequence ID" value="REL25551.1"/>
    <property type="molecule type" value="Genomic_DNA"/>
</dbReference>
<gene>
    <name evidence="5" type="ORF">DXX93_02630</name>
</gene>
<dbReference type="InterPro" id="IPR029066">
    <property type="entry name" value="PLP-binding_barrel"/>
</dbReference>
<comment type="caution">
    <text evidence="5">The sequence shown here is derived from an EMBL/GenBank/DDBJ whole genome shotgun (WGS) entry which is preliminary data.</text>
</comment>
<dbReference type="PROSITE" id="PS00878">
    <property type="entry name" value="ODR_DC_2_1"/>
    <property type="match status" value="1"/>
</dbReference>
<dbReference type="OrthoDB" id="9802147at2"/>
<evidence type="ECO:0000313" key="5">
    <source>
        <dbReference type="EMBL" id="REL25551.1"/>
    </source>
</evidence>
<evidence type="ECO:0000256" key="3">
    <source>
        <dbReference type="PIRSR" id="PIRSR600183-50"/>
    </source>
</evidence>
<evidence type="ECO:0000313" key="6">
    <source>
        <dbReference type="Proteomes" id="UP000256478"/>
    </source>
</evidence>
<dbReference type="SUPFAM" id="SSF51419">
    <property type="entry name" value="PLP-binding barrel"/>
    <property type="match status" value="1"/>
</dbReference>
<organism evidence="5 6">
    <name type="scientific">Thalassotalea euphylliae</name>
    <dbReference type="NCBI Taxonomy" id="1655234"/>
    <lineage>
        <taxon>Bacteria</taxon>
        <taxon>Pseudomonadati</taxon>
        <taxon>Pseudomonadota</taxon>
        <taxon>Gammaproteobacteria</taxon>
        <taxon>Alteromonadales</taxon>
        <taxon>Colwelliaceae</taxon>
        <taxon>Thalassotalea</taxon>
    </lineage>
</organism>
<dbReference type="RefSeq" id="WP_116006682.1">
    <property type="nucleotide sequence ID" value="NZ_QUOU01000001.1"/>
</dbReference>
<sequence length="405" mass="44795">MTTSKLLPDDLSQTLRAHQGGSHENGYFVYDIPALKQHLAKLEQQDVVKLWYAVKANPLSSVIQAVADSGIQFDVASKGELTQVLLQNVEAEKILNTGPAKSFQQIAYFLQQGVNTFVVESYNQLQWLAQAAKEQGKQPDALLRVQLRWPEGEKNPLGGNSLTPFGMGTEEWSGVRANDFPSVNICGLHIFQWGNMLSNRQMFSLWGQMVEPLVDLAERVGFALKVLDLGGGLGVDYLETGQGIDWQQAMADLAQIKQQAGVAELWLELGRYAVAPFGYYVTDVVDRKTNFGKEQLVLAAGINHLLRPAITDQPFPVSLLRQSSAPLADFHLHGPLCTSMDKLGCLPLPDDIQVGDQLVFSLAGAYGFTESMPLFLCHEVAAEYVYDNHQLTEVRAAQPATWYMR</sequence>
<dbReference type="Gene3D" id="2.40.37.10">
    <property type="entry name" value="Lyase, Ornithine Decarboxylase, Chain A, domain 1"/>
    <property type="match status" value="1"/>
</dbReference>
<evidence type="ECO:0000256" key="2">
    <source>
        <dbReference type="ARBA" id="ARBA00022898"/>
    </source>
</evidence>
<dbReference type="Proteomes" id="UP000256478">
    <property type="component" value="Unassembled WGS sequence"/>
</dbReference>
<dbReference type="InterPro" id="IPR000183">
    <property type="entry name" value="Orn/DAP/Arg_de-COase"/>
</dbReference>
<accession>A0A3E0TLY0</accession>
<feature type="domain" description="Orn/DAP/Arg decarboxylase 2 N-terminal" evidence="4">
    <location>
        <begin position="42"/>
        <end position="275"/>
    </location>
</feature>
<comment type="cofactor">
    <cofactor evidence="1 3">
        <name>pyridoxal 5'-phosphate</name>
        <dbReference type="ChEBI" id="CHEBI:597326"/>
    </cofactor>
</comment>
<feature type="modified residue" description="N6-(pyridoxal phosphate)lysine" evidence="3">
    <location>
        <position position="55"/>
    </location>
</feature>